<evidence type="ECO:0000313" key="4">
    <source>
        <dbReference type="Proteomes" id="UP000028486"/>
    </source>
</evidence>
<dbReference type="PANTHER" id="PTHR33269">
    <property type="entry name" value="NADH-UBIQUINONE OXIDOREDUCTASE CHAIN 6"/>
    <property type="match status" value="1"/>
</dbReference>
<feature type="transmembrane region" description="Helical" evidence="2">
    <location>
        <begin position="53"/>
        <end position="75"/>
    </location>
</feature>
<evidence type="ECO:0000256" key="2">
    <source>
        <dbReference type="RuleBase" id="RU004429"/>
    </source>
</evidence>
<dbReference type="STRING" id="1244531.CIG2463D_0182"/>
<protein>
    <recommendedName>
        <fullName evidence="2">NADH-quinone oxidoreductase subunit J</fullName>
        <ecNumber evidence="2">7.1.1.-</ecNumber>
    </recommendedName>
</protein>
<dbReference type="AlphaFoldDB" id="A0A076F7L8"/>
<dbReference type="GO" id="GO:0005886">
    <property type="term" value="C:plasma membrane"/>
    <property type="evidence" value="ECO:0007669"/>
    <property type="project" value="UniProtKB-SubCell"/>
</dbReference>
<sequence length="164" mass="18181">MELFLFINFSFFAILGALGLVFFKLPLHSALSFIVSLVAVAGLYLLLFAKTLFLIQIVVYAGAIMVLSVFVVMFFNVKEDRLFAKFGLKSLVWLVPVFVMFGFVLSQIWLLPGDFPIVSQNFGEMRELGVYLFSNLAISFEAISVLLTTALIGVVAVLKGKNHA</sequence>
<dbReference type="GO" id="GO:0016491">
    <property type="term" value="F:oxidoreductase activity"/>
    <property type="evidence" value="ECO:0007669"/>
    <property type="project" value="UniProtKB-KW"/>
</dbReference>
<dbReference type="Pfam" id="PF00499">
    <property type="entry name" value="Oxidored_q3"/>
    <property type="match status" value="1"/>
</dbReference>
<dbReference type="EMBL" id="CP009043">
    <property type="protein sequence ID" value="AII14051.1"/>
    <property type="molecule type" value="Genomic_DNA"/>
</dbReference>
<name>A0A076F7L8_9BACT</name>
<keyword evidence="3" id="KW-0560">Oxidoreductase</keyword>
<keyword evidence="2" id="KW-1133">Transmembrane helix</keyword>
<evidence type="ECO:0000313" key="3">
    <source>
        <dbReference type="EMBL" id="AII14051.1"/>
    </source>
</evidence>
<organism evidence="3 4">
    <name type="scientific">Campylobacter iguaniorum</name>
    <dbReference type="NCBI Taxonomy" id="1244531"/>
    <lineage>
        <taxon>Bacteria</taxon>
        <taxon>Pseudomonadati</taxon>
        <taxon>Campylobacterota</taxon>
        <taxon>Epsilonproteobacteria</taxon>
        <taxon>Campylobacterales</taxon>
        <taxon>Campylobacteraceae</taxon>
        <taxon>Campylobacter</taxon>
    </lineage>
</organism>
<dbReference type="HOGENOM" id="CLU_085957_4_2_7"/>
<comment type="function">
    <text evidence="2">NDH-1 shuttles electrons from NADH, via FMN and iron-sulfur (Fe-S) centers, to quinones in the respiratory chain. Couples the redox reaction to proton translocation (for every two electrons transferred, four hydrogen ions are translocated across the cytoplasmic membrane), and thus conserves the redox energy in a proton gradient.</text>
</comment>
<comment type="similarity">
    <text evidence="1 2">Belongs to the complex I subunit 6 family.</text>
</comment>
<dbReference type="PATRIC" id="fig|1244531.5.peg.186"/>
<dbReference type="Gene3D" id="1.20.120.1200">
    <property type="entry name" value="NADH-ubiquinone/plastoquinone oxidoreductase chain 6, subunit NuoJ"/>
    <property type="match status" value="1"/>
</dbReference>
<gene>
    <name evidence="3" type="primary">nuoJ</name>
    <name evidence="3" type="ORF">CIG1485E_0179</name>
</gene>
<dbReference type="OrthoDB" id="5513097at2"/>
<accession>A0A076F7L8</accession>
<feature type="transmembrane region" description="Helical" evidence="2">
    <location>
        <begin position="30"/>
        <end position="47"/>
    </location>
</feature>
<dbReference type="RefSeq" id="WP_038452682.1">
    <property type="nucleotide sequence ID" value="NZ_CP009043.1"/>
</dbReference>
<dbReference type="KEGG" id="caj:CIG1485E_0179"/>
<dbReference type="GO" id="GO:0048038">
    <property type="term" value="F:quinone binding"/>
    <property type="evidence" value="ECO:0007669"/>
    <property type="project" value="UniProtKB-UniRule"/>
</dbReference>
<dbReference type="Proteomes" id="UP000028486">
    <property type="component" value="Chromosome"/>
</dbReference>
<keyword evidence="2" id="KW-0520">NAD</keyword>
<feature type="transmembrane region" description="Helical" evidence="2">
    <location>
        <begin position="87"/>
        <end position="110"/>
    </location>
</feature>
<dbReference type="eggNOG" id="COG0839">
    <property type="taxonomic scope" value="Bacteria"/>
</dbReference>
<keyword evidence="2" id="KW-0472">Membrane</keyword>
<dbReference type="InterPro" id="IPR042106">
    <property type="entry name" value="Nuo/plastoQ_OxRdtase_6_NuoJ"/>
</dbReference>
<dbReference type="InterPro" id="IPR001457">
    <property type="entry name" value="NADH_UbQ/plastoQ_OxRdtase_su6"/>
</dbReference>
<evidence type="ECO:0000256" key="1">
    <source>
        <dbReference type="ARBA" id="ARBA00005698"/>
    </source>
</evidence>
<dbReference type="PANTHER" id="PTHR33269:SF17">
    <property type="entry name" value="NADH-UBIQUINONE OXIDOREDUCTASE CHAIN 6"/>
    <property type="match status" value="1"/>
</dbReference>
<reference evidence="4" key="1">
    <citation type="journal article" date="2014" name="Genome Announc.">
        <title>Complete Genome Sequence of Campylobacter iguaniorum Strain 1485ET, Isolated from a Bearded Dragon (Pogona vitticeps).</title>
        <authorList>
            <person name="Gilbert M.J."/>
            <person name="Miller W.G."/>
            <person name="Yee E."/>
            <person name="Kik M."/>
            <person name="Wagenaar J.A."/>
            <person name="Duim B."/>
        </authorList>
    </citation>
    <scope>NUCLEOTIDE SEQUENCE [LARGE SCALE GENOMIC DNA]</scope>
    <source>
        <strain evidence="4">1485E</strain>
    </source>
</reference>
<comment type="catalytic activity">
    <reaction evidence="2">
        <text>a quinone + NADH + 5 H(+)(in) = a quinol + NAD(+) + 4 H(+)(out)</text>
        <dbReference type="Rhea" id="RHEA:57888"/>
        <dbReference type="ChEBI" id="CHEBI:15378"/>
        <dbReference type="ChEBI" id="CHEBI:24646"/>
        <dbReference type="ChEBI" id="CHEBI:57540"/>
        <dbReference type="ChEBI" id="CHEBI:57945"/>
        <dbReference type="ChEBI" id="CHEBI:132124"/>
    </reaction>
</comment>
<keyword evidence="2" id="KW-0874">Quinone</keyword>
<proteinExistence type="inferred from homology"/>
<comment type="subcellular location">
    <subcellularLocation>
        <location evidence="2">Cell membrane</location>
        <topology evidence="2">Multi-pass membrane protein</topology>
    </subcellularLocation>
</comment>
<feature type="transmembrane region" description="Helical" evidence="2">
    <location>
        <begin position="130"/>
        <end position="158"/>
    </location>
</feature>
<dbReference type="GO" id="GO:0008137">
    <property type="term" value="F:NADH dehydrogenase (ubiquinone) activity"/>
    <property type="evidence" value="ECO:0007669"/>
    <property type="project" value="UniProtKB-UniRule"/>
</dbReference>
<dbReference type="EC" id="7.1.1.-" evidence="2"/>
<keyword evidence="4" id="KW-1185">Reference proteome</keyword>
<keyword evidence="2" id="KW-1003">Cell membrane</keyword>
<feature type="transmembrane region" description="Helical" evidence="2">
    <location>
        <begin position="6"/>
        <end position="23"/>
    </location>
</feature>
<keyword evidence="2" id="KW-0812">Transmembrane</keyword>